<gene>
    <name evidence="1" type="ORF">BSZ18_03310</name>
</gene>
<dbReference type="EMBL" id="NAFI01000137">
    <property type="protein sequence ID" value="OSJ17933.1"/>
    <property type="molecule type" value="Genomic_DNA"/>
</dbReference>
<organism evidence="1 2">
    <name type="scientific">Bradyrhizobium canariense</name>
    <dbReference type="NCBI Taxonomy" id="255045"/>
    <lineage>
        <taxon>Bacteria</taxon>
        <taxon>Pseudomonadati</taxon>
        <taxon>Pseudomonadota</taxon>
        <taxon>Alphaproteobacteria</taxon>
        <taxon>Hyphomicrobiales</taxon>
        <taxon>Nitrobacteraceae</taxon>
        <taxon>Bradyrhizobium</taxon>
    </lineage>
</organism>
<reference evidence="1 2" key="1">
    <citation type="submission" date="2017-03" db="EMBL/GenBank/DDBJ databases">
        <title>Whole genome sequences of fourteen strains of Bradyrhizobium canariense and one strain of Bradyrhizobium japonicum isolated from Lupinus (Papilionoideae: Genisteae) species in Algeria.</title>
        <authorList>
            <person name="Crovadore J."/>
            <person name="Chekireb D."/>
            <person name="Brachmann A."/>
            <person name="Chablais R."/>
            <person name="Cochard B."/>
            <person name="Lefort F."/>
        </authorList>
    </citation>
    <scope>NUCLEOTIDE SEQUENCE [LARGE SCALE GENOMIC DNA]</scope>
    <source>
        <strain evidence="1 2">UBMA195</strain>
    </source>
</reference>
<evidence type="ECO:0000313" key="2">
    <source>
        <dbReference type="Proteomes" id="UP000193553"/>
    </source>
</evidence>
<dbReference type="AlphaFoldDB" id="A0A1X3G5J0"/>
<proteinExistence type="predicted"/>
<name>A0A1X3G5J0_9BRAD</name>
<evidence type="ECO:0000313" key="1">
    <source>
        <dbReference type="EMBL" id="OSJ17933.1"/>
    </source>
</evidence>
<comment type="caution">
    <text evidence="1">The sequence shown here is derived from an EMBL/GenBank/DDBJ whole genome shotgun (WGS) entry which is preliminary data.</text>
</comment>
<sequence length="72" mass="8020">MFSLARLITSSQAAISALFRVVNRHVGNFAPMPGCFRTVRIGAFRRVRDPHDCGWACRLARAGRPYVSNGTR</sequence>
<protein>
    <submittedName>
        <fullName evidence="1">Uncharacterized protein</fullName>
    </submittedName>
</protein>
<accession>A0A1X3G5J0</accession>
<dbReference type="Proteomes" id="UP000193553">
    <property type="component" value="Unassembled WGS sequence"/>
</dbReference>